<dbReference type="STRING" id="749414.SBI_06976"/>
<name>D7C1N1_STRBB</name>
<protein>
    <submittedName>
        <fullName evidence="1">Uncharacterized protein</fullName>
    </submittedName>
</protein>
<dbReference type="HOGENOM" id="CLU_3405680_0_0_11"/>
<dbReference type="Proteomes" id="UP000000377">
    <property type="component" value="Chromosome"/>
</dbReference>
<proteinExistence type="predicted"/>
<dbReference type="KEGG" id="sbh:SBI_06976"/>
<accession>D7C1N1</accession>
<dbReference type="AlphaFoldDB" id="D7C1N1"/>
<dbReference type="EMBL" id="CP002047">
    <property type="protein sequence ID" value="ADI10096.1"/>
    <property type="molecule type" value="Genomic_DNA"/>
</dbReference>
<keyword evidence="2" id="KW-1185">Reference proteome</keyword>
<sequence>MRYVAMSRGSVTLIVACSRLMVARRSSKIW</sequence>
<organism evidence="1 2">
    <name type="scientific">Streptomyces bingchenggensis (strain BCW-1)</name>
    <dbReference type="NCBI Taxonomy" id="749414"/>
    <lineage>
        <taxon>Bacteria</taxon>
        <taxon>Bacillati</taxon>
        <taxon>Actinomycetota</taxon>
        <taxon>Actinomycetes</taxon>
        <taxon>Kitasatosporales</taxon>
        <taxon>Streptomycetaceae</taxon>
        <taxon>Streptomyces</taxon>
    </lineage>
</organism>
<evidence type="ECO:0000313" key="1">
    <source>
        <dbReference type="EMBL" id="ADI10096.1"/>
    </source>
</evidence>
<reference evidence="1 2" key="1">
    <citation type="journal article" date="2010" name="J. Bacteriol.">
        <title>Genome sequence of the milbemycin-producing bacterium Streptomyces bingchenggensis.</title>
        <authorList>
            <person name="Wang X.J."/>
            <person name="Yan Y.J."/>
            <person name="Zhang B."/>
            <person name="An J."/>
            <person name="Wang J.J."/>
            <person name="Tian J."/>
            <person name="Jiang L."/>
            <person name="Chen Y.H."/>
            <person name="Huang S.X."/>
            <person name="Yin M."/>
            <person name="Zhang J."/>
            <person name="Gao A.L."/>
            <person name="Liu C.X."/>
            <person name="Zhu Z.X."/>
            <person name="Xiang W.S."/>
        </authorList>
    </citation>
    <scope>NUCLEOTIDE SEQUENCE [LARGE SCALE GENOMIC DNA]</scope>
    <source>
        <strain evidence="1 2">BCW-1</strain>
    </source>
</reference>
<gene>
    <name evidence="1" type="ordered locus">SBI_06976</name>
</gene>
<evidence type="ECO:0000313" key="2">
    <source>
        <dbReference type="Proteomes" id="UP000000377"/>
    </source>
</evidence>